<protein>
    <submittedName>
        <fullName evidence="2">HNH endonuclease</fullName>
    </submittedName>
</protein>
<keyword evidence="2" id="KW-0255">Endonuclease</keyword>
<name>A0ABW1ZKR6_9DEIO</name>
<dbReference type="InterPro" id="IPR003615">
    <property type="entry name" value="HNH_nuc"/>
</dbReference>
<comment type="caution">
    <text evidence="2">The sequence shown here is derived from an EMBL/GenBank/DDBJ whole genome shotgun (WGS) entry which is preliminary data.</text>
</comment>
<dbReference type="GO" id="GO:0004519">
    <property type="term" value="F:endonuclease activity"/>
    <property type="evidence" value="ECO:0007669"/>
    <property type="project" value="UniProtKB-KW"/>
</dbReference>
<dbReference type="RefSeq" id="WP_224612277.1">
    <property type="nucleotide sequence ID" value="NZ_JAIQXV010000025.1"/>
</dbReference>
<accession>A0ABW1ZKR6</accession>
<dbReference type="Pfam" id="PF13395">
    <property type="entry name" value="HNH_4"/>
    <property type="match status" value="1"/>
</dbReference>
<proteinExistence type="predicted"/>
<feature type="domain" description="HNH nuclease" evidence="1">
    <location>
        <begin position="279"/>
        <end position="320"/>
    </location>
</feature>
<keyword evidence="2" id="KW-0540">Nuclease</keyword>
<dbReference type="EMBL" id="JBHSWB010000001">
    <property type="protein sequence ID" value="MFC6661128.1"/>
    <property type="molecule type" value="Genomic_DNA"/>
</dbReference>
<evidence type="ECO:0000313" key="3">
    <source>
        <dbReference type="Proteomes" id="UP001596317"/>
    </source>
</evidence>
<evidence type="ECO:0000313" key="2">
    <source>
        <dbReference type="EMBL" id="MFC6661128.1"/>
    </source>
</evidence>
<reference evidence="3" key="1">
    <citation type="journal article" date="2019" name="Int. J. Syst. Evol. Microbiol.">
        <title>The Global Catalogue of Microorganisms (GCM) 10K type strain sequencing project: providing services to taxonomists for standard genome sequencing and annotation.</title>
        <authorList>
            <consortium name="The Broad Institute Genomics Platform"/>
            <consortium name="The Broad Institute Genome Sequencing Center for Infectious Disease"/>
            <person name="Wu L."/>
            <person name="Ma J."/>
        </authorList>
    </citation>
    <scope>NUCLEOTIDE SEQUENCE [LARGE SCALE GENOMIC DNA]</scope>
    <source>
        <strain evidence="3">CCUG 63830</strain>
    </source>
</reference>
<sequence>MAQALPDVSKLIQSILRHDKKTNTFKMALIRALNDTALNFAALQGRGQGIAIPTRVLAEYWVGYYWPFMDAERPVMQGPRIFRAGVLRQDVAFRKELTELRELWRASLFGSDRPSDGVVLVSEMKVNAHAGEYGPEMLRKYIQVLRVVAKCVEQPITYSGGASNQYAVFSRQRYLRDLPAEVVPLPGARPDELCIVVPDCMWEGFKFYSMFVDALCIHEWSLFTENVTQVVEGVSRGGVYQALTDRPDNRRPLTWERNHIDLLLLEGETLLCFWTKRQLRLGAYDVDHIIPVATYPINELWNLVPSESRFNQHIKRALMPAEEWRSTLPQRLVEIYSFYQRSPALGEALRQGANLRFANDQISNLPSLANAVTTMVFSVADSKNTPRFKYFS</sequence>
<dbReference type="Gene3D" id="1.10.30.50">
    <property type="match status" value="1"/>
</dbReference>
<keyword evidence="2" id="KW-0378">Hydrolase</keyword>
<evidence type="ECO:0000259" key="1">
    <source>
        <dbReference type="Pfam" id="PF13395"/>
    </source>
</evidence>
<keyword evidence="3" id="KW-1185">Reference proteome</keyword>
<gene>
    <name evidence="2" type="ORF">ACFP90_12825</name>
</gene>
<dbReference type="Proteomes" id="UP001596317">
    <property type="component" value="Unassembled WGS sequence"/>
</dbReference>
<organism evidence="2 3">
    <name type="scientific">Deinococcus multiflagellatus</name>
    <dbReference type="NCBI Taxonomy" id="1656887"/>
    <lineage>
        <taxon>Bacteria</taxon>
        <taxon>Thermotogati</taxon>
        <taxon>Deinococcota</taxon>
        <taxon>Deinococci</taxon>
        <taxon>Deinococcales</taxon>
        <taxon>Deinococcaceae</taxon>
        <taxon>Deinococcus</taxon>
    </lineage>
</organism>